<evidence type="ECO:0000313" key="2">
    <source>
        <dbReference type="EMBL" id="KAF9537037.1"/>
    </source>
</evidence>
<protein>
    <submittedName>
        <fullName evidence="2">Uncharacterized protein</fullName>
    </submittedName>
</protein>
<keyword evidence="3" id="KW-1185">Reference proteome</keyword>
<dbReference type="AlphaFoldDB" id="A0A9P6EXC5"/>
<feature type="region of interest" description="Disordered" evidence="1">
    <location>
        <begin position="1"/>
        <end position="168"/>
    </location>
</feature>
<feature type="compositionally biased region" description="Polar residues" evidence="1">
    <location>
        <begin position="99"/>
        <end position="117"/>
    </location>
</feature>
<accession>A0A9P6EXC5</accession>
<feature type="compositionally biased region" description="Basic and acidic residues" evidence="1">
    <location>
        <begin position="129"/>
        <end position="145"/>
    </location>
</feature>
<evidence type="ECO:0000256" key="1">
    <source>
        <dbReference type="SAM" id="MobiDB-lite"/>
    </source>
</evidence>
<organism evidence="2 3">
    <name type="scientific">Mortierella hygrophila</name>
    <dbReference type="NCBI Taxonomy" id="979708"/>
    <lineage>
        <taxon>Eukaryota</taxon>
        <taxon>Fungi</taxon>
        <taxon>Fungi incertae sedis</taxon>
        <taxon>Mucoromycota</taxon>
        <taxon>Mortierellomycotina</taxon>
        <taxon>Mortierellomycetes</taxon>
        <taxon>Mortierellales</taxon>
        <taxon>Mortierellaceae</taxon>
        <taxon>Mortierella</taxon>
    </lineage>
</organism>
<feature type="compositionally biased region" description="Low complexity" evidence="1">
    <location>
        <begin position="147"/>
        <end position="165"/>
    </location>
</feature>
<sequence length="329" mass="35299">MASTCDASNVADSFEDLSSLSSNKDIESLVSATTYSDDDDDDPGKNSKATGNNNPEVHGTEKKEEVDNPTKTDDDNDDDFVHLVGADVEDEEDILSEGWESSLSTSPEPQCSHQDLSTLLPKNKASSRLHQDDDTNNSYDKKDPSETTTAKATTNNNTNPTSASSIPRINIQMNKDTPAELNKPIPSASVAIASSPPPDRVIASLWQHVVQNAAKVATRATATATTLDDANVPSPQAEQVAEPKTVLTDLQVSITVNQPAPPTATVEPSISSATGVVFTTTDMTQWQEDNGICKAILPSTGKRCTHHCRHDRYCSTHSFLAKLEHGAHC</sequence>
<feature type="compositionally biased region" description="Basic and acidic residues" evidence="1">
    <location>
        <begin position="58"/>
        <end position="73"/>
    </location>
</feature>
<feature type="compositionally biased region" description="Polar residues" evidence="1">
    <location>
        <begin position="1"/>
        <end position="23"/>
    </location>
</feature>
<dbReference type="Proteomes" id="UP000723463">
    <property type="component" value="Unassembled WGS sequence"/>
</dbReference>
<name>A0A9P6EXC5_9FUNG</name>
<proteinExistence type="predicted"/>
<dbReference type="EMBL" id="JAAAXW010000476">
    <property type="protein sequence ID" value="KAF9537037.1"/>
    <property type="molecule type" value="Genomic_DNA"/>
</dbReference>
<gene>
    <name evidence="2" type="ORF">EC957_008969</name>
</gene>
<evidence type="ECO:0000313" key="3">
    <source>
        <dbReference type="Proteomes" id="UP000723463"/>
    </source>
</evidence>
<comment type="caution">
    <text evidence="2">The sequence shown here is derived from an EMBL/GenBank/DDBJ whole genome shotgun (WGS) entry which is preliminary data.</text>
</comment>
<reference evidence="2" key="1">
    <citation type="journal article" date="2020" name="Fungal Divers.">
        <title>Resolving the Mortierellaceae phylogeny through synthesis of multi-gene phylogenetics and phylogenomics.</title>
        <authorList>
            <person name="Vandepol N."/>
            <person name="Liber J."/>
            <person name="Desiro A."/>
            <person name="Na H."/>
            <person name="Kennedy M."/>
            <person name="Barry K."/>
            <person name="Grigoriev I.V."/>
            <person name="Miller A.N."/>
            <person name="O'Donnell K."/>
            <person name="Stajich J.E."/>
            <person name="Bonito G."/>
        </authorList>
    </citation>
    <scope>NUCLEOTIDE SEQUENCE</scope>
    <source>
        <strain evidence="2">NRRL 2591</strain>
    </source>
</reference>